<gene>
    <name evidence="1" type="ORF">J2787_003393</name>
</gene>
<reference evidence="1" key="1">
    <citation type="submission" date="2023-07" db="EMBL/GenBank/DDBJ databases">
        <title>Sorghum-associated microbial communities from plants grown in Nebraska, USA.</title>
        <authorList>
            <person name="Schachtman D."/>
        </authorList>
    </citation>
    <scope>NUCLEOTIDE SEQUENCE</scope>
    <source>
        <strain evidence="1">DS2360</strain>
    </source>
</reference>
<organism evidence="1 2">
    <name type="scientific">Chryseobacterium rhizosphaerae</name>
    <dbReference type="NCBI Taxonomy" id="395937"/>
    <lineage>
        <taxon>Bacteria</taxon>
        <taxon>Pseudomonadati</taxon>
        <taxon>Bacteroidota</taxon>
        <taxon>Flavobacteriia</taxon>
        <taxon>Flavobacteriales</taxon>
        <taxon>Weeksellaceae</taxon>
        <taxon>Chryseobacterium group</taxon>
        <taxon>Chryseobacterium</taxon>
    </lineage>
</organism>
<dbReference type="EMBL" id="JAVDQY010000004">
    <property type="protein sequence ID" value="MDR6527974.1"/>
    <property type="molecule type" value="Genomic_DNA"/>
</dbReference>
<evidence type="ECO:0000313" key="1">
    <source>
        <dbReference type="EMBL" id="MDR6527974.1"/>
    </source>
</evidence>
<evidence type="ECO:0000313" key="2">
    <source>
        <dbReference type="Proteomes" id="UP001184861"/>
    </source>
</evidence>
<accession>A0AAE4C4V0</accession>
<dbReference type="RefSeq" id="WP_309947298.1">
    <property type="nucleotide sequence ID" value="NZ_JAVDQY010000004.1"/>
</dbReference>
<dbReference type="AlphaFoldDB" id="A0AAE4C4V0"/>
<sequence length="185" mass="21365">MSPTFFATKEEFREWLEKHHTEEKELLTGFYKTGSGKPSMSWSESVDQALCFGWIDGVRKSIDHESYSIRFTPRKSGSIWSLINIKKVEELSMAGLMTPSGQQAFALRKEEKSGIYSHENENIPLAPVYKDQFMAHATAWDFFEAQPPSYKKVIIHWIMSAIQEKTRLSRLEKAIDKSGQLKRLE</sequence>
<comment type="caution">
    <text evidence="1">The sequence shown here is derived from an EMBL/GenBank/DDBJ whole genome shotgun (WGS) entry which is preliminary data.</text>
</comment>
<dbReference type="Pfam" id="PF13376">
    <property type="entry name" value="OmdA"/>
    <property type="match status" value="1"/>
</dbReference>
<proteinExistence type="predicted"/>
<name>A0AAE4C4V0_9FLAO</name>
<protein>
    <submittedName>
        <fullName evidence="1">Uncharacterized protein YdeI (YjbR/CyaY-like superfamily)</fullName>
    </submittedName>
</protein>
<dbReference type="Proteomes" id="UP001184861">
    <property type="component" value="Unassembled WGS sequence"/>
</dbReference>